<dbReference type="PROSITE" id="PS51257">
    <property type="entry name" value="PROKAR_LIPOPROTEIN"/>
    <property type="match status" value="1"/>
</dbReference>
<organism evidence="2 3">
    <name type="scientific">Methanocorpusculum vombati</name>
    <dbReference type="NCBI Taxonomy" id="3002864"/>
    <lineage>
        <taxon>Archaea</taxon>
        <taxon>Methanobacteriati</taxon>
        <taxon>Methanobacteriota</taxon>
        <taxon>Stenosarchaea group</taxon>
        <taxon>Methanomicrobia</taxon>
        <taxon>Methanomicrobiales</taxon>
        <taxon>Methanocorpusculaceae</taxon>
        <taxon>Methanocorpusculum</taxon>
    </lineage>
</organism>
<dbReference type="Proteomes" id="UP001141336">
    <property type="component" value="Unassembled WGS sequence"/>
</dbReference>
<comment type="caution">
    <text evidence="2">The sequence shown here is derived from an EMBL/GenBank/DDBJ whole genome shotgun (WGS) entry which is preliminary data.</text>
</comment>
<dbReference type="Gene3D" id="3.10.620.30">
    <property type="match status" value="1"/>
</dbReference>
<evidence type="ECO:0000313" key="2">
    <source>
        <dbReference type="EMBL" id="MCZ0863277.1"/>
    </source>
</evidence>
<keyword evidence="3" id="KW-1185">Reference proteome</keyword>
<evidence type="ECO:0000256" key="1">
    <source>
        <dbReference type="SAM" id="MobiDB-lite"/>
    </source>
</evidence>
<feature type="compositionally biased region" description="Pro residues" evidence="1">
    <location>
        <begin position="31"/>
        <end position="47"/>
    </location>
</feature>
<sequence>MQSSRRSFAVILAVLVLAGLSAGCITYVPEPQPAPSPDMTEPVPPAPESTTPAETPVPLPAPAWGMLRSEFSWTYQGTNHTYCIDIPKTAYQYFRTQDHTRNSNYVRYALSDHDREYVREIAGAFTAMGEDAGYDRRETIENFIAFVQSLPYTSDPETTGKEEYPRYPLETLVDKGGDCEDVAILIASVLHEMGHGTVLLKLPQHMAVGIAGDGMFDGTYYLHNGTRYYYQETTAKGWDIGDLPEEFAGAAVEVLALDQRPVMDLEFTAEPDTSTWDTAVYRMVATGENLGPGTSHGLRLEVTVRTGGEVYDSVTIPLDDCREHETVQANGKISLPRREPVEITAVLTGKNLYRDVIAETGVFHAP</sequence>
<dbReference type="PANTHER" id="PTHR39327:SF1">
    <property type="entry name" value="BLR5470 PROTEIN"/>
    <property type="match status" value="1"/>
</dbReference>
<evidence type="ECO:0000313" key="3">
    <source>
        <dbReference type="Proteomes" id="UP001141336"/>
    </source>
</evidence>
<feature type="region of interest" description="Disordered" evidence="1">
    <location>
        <begin position="31"/>
        <end position="54"/>
    </location>
</feature>
<evidence type="ECO:0008006" key="4">
    <source>
        <dbReference type="Google" id="ProtNLM"/>
    </source>
</evidence>
<name>A0ABT4IPS3_9EURY</name>
<dbReference type="PANTHER" id="PTHR39327">
    <property type="match status" value="1"/>
</dbReference>
<proteinExistence type="predicted"/>
<accession>A0ABT4IPS3</accession>
<protein>
    <recommendedName>
        <fullName evidence="4">Transglutaminase-like domain-containing protein</fullName>
    </recommendedName>
</protein>
<dbReference type="RefSeq" id="WP_268923539.1">
    <property type="nucleotide sequence ID" value="NZ_JAPTGC010000013.1"/>
</dbReference>
<dbReference type="InterPro" id="IPR010319">
    <property type="entry name" value="Transglutaminase-like_Cys_pept"/>
</dbReference>
<dbReference type="EMBL" id="JAPTGC010000013">
    <property type="protein sequence ID" value="MCZ0863277.1"/>
    <property type="molecule type" value="Genomic_DNA"/>
</dbReference>
<gene>
    <name evidence="2" type="ORF">O0S09_08465</name>
</gene>
<reference evidence="2" key="1">
    <citation type="submission" date="2022-12" db="EMBL/GenBank/DDBJ databases">
        <title>Isolation and characterisation of novel Methanocorpusculum spp. from native Australian herbivores indicates the genus is ancestrally host-associated.</title>
        <authorList>
            <person name="Volmer J.G."/>
            <person name="Soo R.M."/>
            <person name="Evans P.N."/>
            <person name="Hoedt E.C."/>
            <person name="Astorga Alsina A.L."/>
            <person name="Woodcroft B.J."/>
            <person name="Tyson G.W."/>
            <person name="Hugenholtz P."/>
            <person name="Morrison M."/>
        </authorList>
    </citation>
    <scope>NUCLEOTIDE SEQUENCE</scope>
    <source>
        <strain evidence="2">CW153</strain>
    </source>
</reference>